<keyword evidence="6" id="KW-0472">Membrane</keyword>
<dbReference type="PANTHER" id="PTHR10434:SF64">
    <property type="entry name" value="1-ACYL-SN-GLYCEROL-3-PHOSPHATE ACYLTRANSFERASE-RELATED"/>
    <property type="match status" value="1"/>
</dbReference>
<dbReference type="AlphaFoldDB" id="A0AAU8A0C2"/>
<keyword evidence="6" id="KW-0812">Transmembrane</keyword>
<accession>A0AAU8A0C2</accession>
<evidence type="ECO:0000256" key="6">
    <source>
        <dbReference type="SAM" id="Phobius"/>
    </source>
</evidence>
<dbReference type="InterPro" id="IPR002123">
    <property type="entry name" value="Plipid/glycerol_acylTrfase"/>
</dbReference>
<keyword evidence="4" id="KW-0443">Lipid metabolism</keyword>
<reference evidence="8" key="1">
    <citation type="submission" date="2022-06" db="EMBL/GenBank/DDBJ databases">
        <title>New Polynucleobacter species.</title>
        <authorList>
            <person name="Hahn M.W."/>
        </authorList>
    </citation>
    <scope>NUCLEOTIDE SEQUENCE</scope>
    <source>
        <strain evidence="8">UK-FUSCHL-C3</strain>
    </source>
</reference>
<dbReference type="SMART" id="SM00563">
    <property type="entry name" value="PlsC"/>
    <property type="match status" value="1"/>
</dbReference>
<dbReference type="Pfam" id="PF01553">
    <property type="entry name" value="Acyltransferase"/>
    <property type="match status" value="1"/>
</dbReference>
<dbReference type="PANTHER" id="PTHR10434">
    <property type="entry name" value="1-ACYL-SN-GLYCEROL-3-PHOSPHATE ACYLTRANSFERASE"/>
    <property type="match status" value="1"/>
</dbReference>
<evidence type="ECO:0000256" key="5">
    <source>
        <dbReference type="ARBA" id="ARBA00023315"/>
    </source>
</evidence>
<feature type="transmembrane region" description="Helical" evidence="6">
    <location>
        <begin position="36"/>
        <end position="61"/>
    </location>
</feature>
<evidence type="ECO:0000256" key="3">
    <source>
        <dbReference type="ARBA" id="ARBA00022679"/>
    </source>
</evidence>
<keyword evidence="3" id="KW-0808">Transferase</keyword>
<evidence type="ECO:0000256" key="1">
    <source>
        <dbReference type="ARBA" id="ARBA00005189"/>
    </source>
</evidence>
<evidence type="ECO:0000259" key="7">
    <source>
        <dbReference type="SMART" id="SM00563"/>
    </source>
</evidence>
<proteinExistence type="predicted"/>
<dbReference type="RefSeq" id="WP_353438085.1">
    <property type="nucleotide sequence ID" value="NZ_CP099959.1"/>
</dbReference>
<dbReference type="SUPFAM" id="SSF69593">
    <property type="entry name" value="Glycerol-3-phosphate (1)-acyltransferase"/>
    <property type="match status" value="1"/>
</dbReference>
<protein>
    <submittedName>
        <fullName evidence="8">1-acyl-sn-glycerol-3-phosphate acyltransferase</fullName>
    </submittedName>
</protein>
<organism evidence="8">
    <name type="scientific">Polynucleobacter sp. UK-FUSCHL-C3</name>
    <dbReference type="NCBI Taxonomy" id="2955208"/>
    <lineage>
        <taxon>Bacteria</taxon>
        <taxon>Pseudomonadati</taxon>
        <taxon>Pseudomonadota</taxon>
        <taxon>Betaproteobacteria</taxon>
        <taxon>Burkholderiales</taxon>
        <taxon>Burkholderiaceae</taxon>
        <taxon>Polynucleobacter</taxon>
    </lineage>
</organism>
<keyword evidence="5 8" id="KW-0012">Acyltransferase</keyword>
<evidence type="ECO:0000256" key="2">
    <source>
        <dbReference type="ARBA" id="ARBA00022516"/>
    </source>
</evidence>
<gene>
    <name evidence="8" type="ORF">NKE59_06020</name>
</gene>
<keyword evidence="6" id="KW-1133">Transmembrane helix</keyword>
<evidence type="ECO:0000313" key="8">
    <source>
        <dbReference type="EMBL" id="XCC57058.1"/>
    </source>
</evidence>
<dbReference type="EMBL" id="CP099959">
    <property type="protein sequence ID" value="XCC57058.1"/>
    <property type="molecule type" value="Genomic_DNA"/>
</dbReference>
<keyword evidence="2" id="KW-0444">Lipid biosynthesis</keyword>
<sequence>MPPHYENIVTLWCQFHDSEMVHPFIITRMRAKSTFLFIPFLKIIAHTIKGISILICIFPFAKDQTKKRHIRHWSIHLLTIFNLKHRVINAELLPKSGGYLIAANHISWIDIASIQSFLPCRFVAKSEVADWPVFGWMAEQIGTVFIRRESKRHGKEIANQLETLLPNEPICIFPEGTSTAGDRVLAFRPNLFESAAQTQVQTFPMTIRYVDQDNQYSDATAFIGEMTLIDSIIKMLRTKSITVELIFGPSPATDLDRKALAQYCEEQVRSQIK</sequence>
<feature type="domain" description="Phospholipid/glycerol acyltransferase" evidence="7">
    <location>
        <begin position="99"/>
        <end position="210"/>
    </location>
</feature>
<name>A0AAU8A0C2_9BURK</name>
<dbReference type="CDD" id="cd07989">
    <property type="entry name" value="LPLAT_AGPAT-like"/>
    <property type="match status" value="1"/>
</dbReference>
<dbReference type="GO" id="GO:0006654">
    <property type="term" value="P:phosphatidic acid biosynthetic process"/>
    <property type="evidence" value="ECO:0007669"/>
    <property type="project" value="TreeGrafter"/>
</dbReference>
<evidence type="ECO:0000256" key="4">
    <source>
        <dbReference type="ARBA" id="ARBA00023098"/>
    </source>
</evidence>
<comment type="pathway">
    <text evidence="1">Lipid metabolism.</text>
</comment>
<dbReference type="GO" id="GO:0003841">
    <property type="term" value="F:1-acylglycerol-3-phosphate O-acyltransferase activity"/>
    <property type="evidence" value="ECO:0007669"/>
    <property type="project" value="TreeGrafter"/>
</dbReference>